<dbReference type="SUPFAM" id="SSF56214">
    <property type="entry name" value="4'-phosphopantetheinyl transferase"/>
    <property type="match status" value="1"/>
</dbReference>
<evidence type="ECO:0000313" key="2">
    <source>
        <dbReference type="Proteomes" id="UP000319342"/>
    </source>
</evidence>
<sequence length="205" mass="21523">MNAPARNEANGLHALVLAAGWSEPTWRDQAARERLRGLSRRALTQLCLDAGCSPGPFEKDERGAPLPIADERDRTAAPVRWGVSHSGGFAAAVVGRVARVGIDVEPAGRVPSEHVRGRLASLGASATTDEEFLATWCRVEAALKSFGLGLSNIARVRIDDRLIHVGEAATMTRVFEVAGAVIAVAGGGVCTMPAPNVVRVTEAVA</sequence>
<accession>A0A518CYL3</accession>
<reference evidence="1 2" key="1">
    <citation type="submission" date="2019-02" db="EMBL/GenBank/DDBJ databases">
        <title>Deep-cultivation of Planctomycetes and their phenomic and genomic characterization uncovers novel biology.</title>
        <authorList>
            <person name="Wiegand S."/>
            <person name="Jogler M."/>
            <person name="Boedeker C."/>
            <person name="Pinto D."/>
            <person name="Vollmers J."/>
            <person name="Rivas-Marin E."/>
            <person name="Kohn T."/>
            <person name="Peeters S.H."/>
            <person name="Heuer A."/>
            <person name="Rast P."/>
            <person name="Oberbeckmann S."/>
            <person name="Bunk B."/>
            <person name="Jeske O."/>
            <person name="Meyerdierks A."/>
            <person name="Storesund J.E."/>
            <person name="Kallscheuer N."/>
            <person name="Luecker S."/>
            <person name="Lage O.M."/>
            <person name="Pohl T."/>
            <person name="Merkel B.J."/>
            <person name="Hornburger P."/>
            <person name="Mueller R.-W."/>
            <person name="Bruemmer F."/>
            <person name="Labrenz M."/>
            <person name="Spormann A.M."/>
            <person name="Op den Camp H."/>
            <person name="Overmann J."/>
            <person name="Amann R."/>
            <person name="Jetten M.S.M."/>
            <person name="Mascher T."/>
            <person name="Medema M.H."/>
            <person name="Devos D.P."/>
            <person name="Kaster A.-K."/>
            <person name="Ovreas L."/>
            <person name="Rohde M."/>
            <person name="Galperin M.Y."/>
            <person name="Jogler C."/>
        </authorList>
    </citation>
    <scope>NUCLEOTIDE SEQUENCE [LARGE SCALE GENOMIC DNA]</scope>
    <source>
        <strain evidence="1 2">Pla163</strain>
    </source>
</reference>
<dbReference type="InterPro" id="IPR037143">
    <property type="entry name" value="4-PPantetheinyl_Trfase_dom_sf"/>
</dbReference>
<dbReference type="EMBL" id="CP036290">
    <property type="protein sequence ID" value="QDU84330.1"/>
    <property type="molecule type" value="Genomic_DNA"/>
</dbReference>
<name>A0A518CYL3_9BACT</name>
<keyword evidence="2" id="KW-1185">Reference proteome</keyword>
<dbReference type="AlphaFoldDB" id="A0A518CYL3"/>
<dbReference type="GO" id="GO:0000287">
    <property type="term" value="F:magnesium ion binding"/>
    <property type="evidence" value="ECO:0007669"/>
    <property type="project" value="InterPro"/>
</dbReference>
<dbReference type="Proteomes" id="UP000319342">
    <property type="component" value="Chromosome"/>
</dbReference>
<evidence type="ECO:0000313" key="1">
    <source>
        <dbReference type="EMBL" id="QDU84330.1"/>
    </source>
</evidence>
<dbReference type="RefSeq" id="WP_419186407.1">
    <property type="nucleotide sequence ID" value="NZ_CP036290.1"/>
</dbReference>
<evidence type="ECO:0008006" key="3">
    <source>
        <dbReference type="Google" id="ProtNLM"/>
    </source>
</evidence>
<proteinExistence type="predicted"/>
<protein>
    <recommendedName>
        <fullName evidence="3">4'-phosphopantetheinyl transferase superfamily protein</fullName>
    </recommendedName>
</protein>
<dbReference type="GO" id="GO:0008897">
    <property type="term" value="F:holo-[acyl-carrier-protein] synthase activity"/>
    <property type="evidence" value="ECO:0007669"/>
    <property type="project" value="InterPro"/>
</dbReference>
<organism evidence="1 2">
    <name type="scientific">Rohdeia mirabilis</name>
    <dbReference type="NCBI Taxonomy" id="2528008"/>
    <lineage>
        <taxon>Bacteria</taxon>
        <taxon>Pseudomonadati</taxon>
        <taxon>Planctomycetota</taxon>
        <taxon>Planctomycetia</taxon>
        <taxon>Planctomycetia incertae sedis</taxon>
        <taxon>Rohdeia</taxon>
    </lineage>
</organism>
<gene>
    <name evidence="1" type="ORF">Pla163_14370</name>
</gene>
<dbReference type="Gene3D" id="3.90.470.20">
    <property type="entry name" value="4'-phosphopantetheinyl transferase domain"/>
    <property type="match status" value="1"/>
</dbReference>